<feature type="domain" description="Tetrapyrrole methylase" evidence="7">
    <location>
        <begin position="3"/>
        <end position="201"/>
    </location>
</feature>
<keyword evidence="4 6" id="KW-0808">Transferase</keyword>
<proteinExistence type="inferred from homology"/>
<feature type="domain" description="RsmI HTH" evidence="8">
    <location>
        <begin position="230"/>
        <end position="273"/>
    </location>
</feature>
<comment type="caution">
    <text evidence="9">The sequence shown here is derived from an EMBL/GenBank/DDBJ whole genome shotgun (WGS) entry which is preliminary data.</text>
</comment>
<evidence type="ECO:0000256" key="2">
    <source>
        <dbReference type="ARBA" id="ARBA00022552"/>
    </source>
</evidence>
<dbReference type="PANTHER" id="PTHR46111:SF1">
    <property type="entry name" value="RIBOSOMAL RNA SMALL SUBUNIT METHYLTRANSFERASE I"/>
    <property type="match status" value="1"/>
</dbReference>
<evidence type="ECO:0000313" key="9">
    <source>
        <dbReference type="EMBL" id="GBD09258.1"/>
    </source>
</evidence>
<dbReference type="EMBL" id="BEHY01000033">
    <property type="protein sequence ID" value="GBD09258.1"/>
    <property type="molecule type" value="Genomic_DNA"/>
</dbReference>
<comment type="function">
    <text evidence="6">Catalyzes the 2'-O-methylation of the ribose of cytidine 1402 (C1402) in 16S rRNA.</text>
</comment>
<dbReference type="InterPro" id="IPR014776">
    <property type="entry name" value="4pyrrole_Mease_sub2"/>
</dbReference>
<organism evidence="9 10">
    <name type="scientific">Candidatus Thermoflexus japonica</name>
    <dbReference type="NCBI Taxonomy" id="2035417"/>
    <lineage>
        <taxon>Bacteria</taxon>
        <taxon>Bacillati</taxon>
        <taxon>Chloroflexota</taxon>
        <taxon>Thermoflexia</taxon>
        <taxon>Thermoflexales</taxon>
        <taxon>Thermoflexaceae</taxon>
        <taxon>Thermoflexus</taxon>
    </lineage>
</organism>
<accession>A0A2H5Y7A7</accession>
<dbReference type="Proteomes" id="UP000236642">
    <property type="component" value="Unassembled WGS sequence"/>
</dbReference>
<dbReference type="NCBIfam" id="TIGR00096">
    <property type="entry name" value="16S rRNA (cytidine(1402)-2'-O)-methyltransferase"/>
    <property type="match status" value="1"/>
</dbReference>
<dbReference type="CDD" id="cd11648">
    <property type="entry name" value="RsmI"/>
    <property type="match status" value="1"/>
</dbReference>
<dbReference type="HAMAP" id="MF_01877">
    <property type="entry name" value="16SrRNA_methyltr_I"/>
    <property type="match status" value="1"/>
</dbReference>
<gene>
    <name evidence="6 9" type="primary">rsmI</name>
    <name evidence="9" type="ORF">HRbin22_01508</name>
</gene>
<keyword evidence="2 6" id="KW-0698">rRNA processing</keyword>
<dbReference type="EC" id="2.1.1.198" evidence="6"/>
<dbReference type="Gene3D" id="3.30.950.10">
    <property type="entry name" value="Methyltransferase, Cobalt-precorrin-4 Transmethylase, Domain 2"/>
    <property type="match status" value="1"/>
</dbReference>
<keyword evidence="3 6" id="KW-0489">Methyltransferase</keyword>
<dbReference type="Pfam" id="PF23016">
    <property type="entry name" value="RsmI_C"/>
    <property type="match status" value="1"/>
</dbReference>
<reference evidence="10" key="1">
    <citation type="submission" date="2017-09" db="EMBL/GenBank/DDBJ databases">
        <title>Metaegenomics of thermophilic ammonia-oxidizing enrichment culture.</title>
        <authorList>
            <person name="Kato S."/>
            <person name="Suzuki K."/>
        </authorList>
    </citation>
    <scope>NUCLEOTIDE SEQUENCE [LARGE SCALE GENOMIC DNA]</scope>
</reference>
<dbReference type="PIRSF" id="PIRSF005917">
    <property type="entry name" value="MTase_YraL"/>
    <property type="match status" value="1"/>
</dbReference>
<evidence type="ECO:0000256" key="6">
    <source>
        <dbReference type="HAMAP-Rule" id="MF_01877"/>
    </source>
</evidence>
<comment type="similarity">
    <text evidence="6">Belongs to the methyltransferase superfamily. RsmI family.</text>
</comment>
<keyword evidence="5 6" id="KW-0949">S-adenosyl-L-methionine</keyword>
<dbReference type="AlphaFoldDB" id="A0A2H5Y7A7"/>
<dbReference type="Gene3D" id="3.40.1010.10">
    <property type="entry name" value="Cobalt-precorrin-4 Transmethylase, Domain 1"/>
    <property type="match status" value="1"/>
</dbReference>
<evidence type="ECO:0000256" key="3">
    <source>
        <dbReference type="ARBA" id="ARBA00022603"/>
    </source>
</evidence>
<evidence type="ECO:0000259" key="7">
    <source>
        <dbReference type="Pfam" id="PF00590"/>
    </source>
</evidence>
<dbReference type="InterPro" id="IPR008189">
    <property type="entry name" value="rRNA_ssu_MeTfrase_I"/>
</dbReference>
<dbReference type="Pfam" id="PF00590">
    <property type="entry name" value="TP_methylase"/>
    <property type="match status" value="1"/>
</dbReference>
<evidence type="ECO:0000256" key="4">
    <source>
        <dbReference type="ARBA" id="ARBA00022679"/>
    </source>
</evidence>
<evidence type="ECO:0000256" key="5">
    <source>
        <dbReference type="ARBA" id="ARBA00022691"/>
    </source>
</evidence>
<name>A0A2H5Y7A7_9CHLR</name>
<dbReference type="SUPFAM" id="SSF53790">
    <property type="entry name" value="Tetrapyrrole methylase"/>
    <property type="match status" value="1"/>
</dbReference>
<dbReference type="FunFam" id="3.30.950.10:FF:000002">
    <property type="entry name" value="Ribosomal RNA small subunit methyltransferase I"/>
    <property type="match status" value="1"/>
</dbReference>
<dbReference type="InterPro" id="IPR053910">
    <property type="entry name" value="RsmI_HTH"/>
</dbReference>
<dbReference type="FunFam" id="3.40.1010.10:FF:000007">
    <property type="entry name" value="Ribosomal RNA small subunit methyltransferase I"/>
    <property type="match status" value="1"/>
</dbReference>
<evidence type="ECO:0000256" key="1">
    <source>
        <dbReference type="ARBA" id="ARBA00022490"/>
    </source>
</evidence>
<comment type="catalytic activity">
    <reaction evidence="6">
        <text>cytidine(1402) in 16S rRNA + S-adenosyl-L-methionine = 2'-O-methylcytidine(1402) in 16S rRNA + S-adenosyl-L-homocysteine + H(+)</text>
        <dbReference type="Rhea" id="RHEA:42924"/>
        <dbReference type="Rhea" id="RHEA-COMP:10285"/>
        <dbReference type="Rhea" id="RHEA-COMP:10286"/>
        <dbReference type="ChEBI" id="CHEBI:15378"/>
        <dbReference type="ChEBI" id="CHEBI:57856"/>
        <dbReference type="ChEBI" id="CHEBI:59789"/>
        <dbReference type="ChEBI" id="CHEBI:74495"/>
        <dbReference type="ChEBI" id="CHEBI:82748"/>
        <dbReference type="EC" id="2.1.1.198"/>
    </reaction>
</comment>
<sequence>MGTLYVVGTPIGNLEDITLRALRVLRECALIAAEDTRRTRILLEHYGIHTPMISYFEHNEPVRIPQILEALTRGDVALVSEAGMPGLSDPGYALIRAALDRGFPVVPIPGPSAPVTALVASGLPADRFVFLGFLPRRPGERRRLLADVAALPWTLVAFEAPHRLRESLQDILAVLGDRPMAAARELTKLHEEIRRGTVREILEHFTRVEPRGEFTLVIAGAPEETARWEEAEVRSRLQELLAAGMPPAQAARELARVSGWPRQVIYRMALALRGE</sequence>
<dbReference type="PANTHER" id="PTHR46111">
    <property type="entry name" value="RIBOSOMAL RNA SMALL SUBUNIT METHYLTRANSFERASE I"/>
    <property type="match status" value="1"/>
</dbReference>
<evidence type="ECO:0000259" key="8">
    <source>
        <dbReference type="Pfam" id="PF23016"/>
    </source>
</evidence>
<evidence type="ECO:0000313" key="10">
    <source>
        <dbReference type="Proteomes" id="UP000236642"/>
    </source>
</evidence>
<dbReference type="GO" id="GO:0070677">
    <property type="term" value="F:rRNA (cytosine-2'-O-)-methyltransferase activity"/>
    <property type="evidence" value="ECO:0007669"/>
    <property type="project" value="UniProtKB-UniRule"/>
</dbReference>
<protein>
    <recommendedName>
        <fullName evidence="6">Ribosomal RNA small subunit methyltransferase I</fullName>
        <ecNumber evidence="6">2.1.1.198</ecNumber>
    </recommendedName>
    <alternativeName>
        <fullName evidence="6">16S rRNA 2'-O-ribose C1402 methyltransferase</fullName>
    </alternativeName>
    <alternativeName>
        <fullName evidence="6">rRNA (cytidine-2'-O-)-methyltransferase RsmI</fullName>
    </alternativeName>
</protein>
<dbReference type="InterPro" id="IPR035996">
    <property type="entry name" value="4pyrrol_Methylase_sf"/>
</dbReference>
<comment type="subcellular location">
    <subcellularLocation>
        <location evidence="6">Cytoplasm</location>
    </subcellularLocation>
</comment>
<dbReference type="InterPro" id="IPR014777">
    <property type="entry name" value="4pyrrole_Mease_sub1"/>
</dbReference>
<dbReference type="GO" id="GO:0005737">
    <property type="term" value="C:cytoplasm"/>
    <property type="evidence" value="ECO:0007669"/>
    <property type="project" value="UniProtKB-SubCell"/>
</dbReference>
<dbReference type="InterPro" id="IPR000878">
    <property type="entry name" value="4pyrrol_Mease"/>
</dbReference>
<keyword evidence="1 6" id="KW-0963">Cytoplasm</keyword>